<evidence type="ECO:0000313" key="1">
    <source>
        <dbReference type="EMBL" id="GAW07550.1"/>
    </source>
</evidence>
<protein>
    <submittedName>
        <fullName evidence="1">Uncharacterized protein</fullName>
    </submittedName>
</protein>
<name>A0A1Q3EK17_LENED</name>
<evidence type="ECO:0000313" key="2">
    <source>
        <dbReference type="Proteomes" id="UP000188533"/>
    </source>
</evidence>
<comment type="caution">
    <text evidence="1">The sequence shown here is derived from an EMBL/GenBank/DDBJ whole genome shotgun (WGS) entry which is preliminary data.</text>
</comment>
<sequence length="109" mass="12600">MPKALEAVRDLVIQSDTPAHKNEFHSLCQLCRKYNVELEKLERCIEEKGQGWANIFRWDDNIGYLLNQVTIDKRVVISHQNNSSNKQDSSKSKSKHNKCVNAIITCWIS</sequence>
<reference evidence="1 2" key="1">
    <citation type="submission" date="2016-08" db="EMBL/GenBank/DDBJ databases">
        <authorList>
            <consortium name="Lentinula edodes genome sequencing consortium"/>
            <person name="Sakamoto Y."/>
            <person name="Nakade K."/>
            <person name="Sato S."/>
            <person name="Yoshida Y."/>
            <person name="Miyazaki K."/>
            <person name="Natsume S."/>
            <person name="Konno N."/>
        </authorList>
    </citation>
    <scope>NUCLEOTIDE SEQUENCE [LARGE SCALE GENOMIC DNA]</scope>
    <source>
        <strain evidence="1 2">NBRC 111202</strain>
    </source>
</reference>
<gene>
    <name evidence="1" type="ORF">LENED_009553</name>
</gene>
<reference evidence="1 2" key="2">
    <citation type="submission" date="2017-02" db="EMBL/GenBank/DDBJ databases">
        <title>A genome survey and senescence transcriptome analysis in Lentinula edodes.</title>
        <authorList>
            <person name="Sakamoto Y."/>
            <person name="Nakade K."/>
            <person name="Sato S."/>
            <person name="Yoshida Y."/>
            <person name="Miyazaki K."/>
            <person name="Natsume S."/>
            <person name="Konno N."/>
        </authorList>
    </citation>
    <scope>NUCLEOTIDE SEQUENCE [LARGE SCALE GENOMIC DNA]</scope>
    <source>
        <strain evidence="1 2">NBRC 111202</strain>
    </source>
</reference>
<dbReference type="Proteomes" id="UP000188533">
    <property type="component" value="Unassembled WGS sequence"/>
</dbReference>
<organism evidence="1 2">
    <name type="scientific">Lentinula edodes</name>
    <name type="common">Shiitake mushroom</name>
    <name type="synonym">Lentinus edodes</name>
    <dbReference type="NCBI Taxonomy" id="5353"/>
    <lineage>
        <taxon>Eukaryota</taxon>
        <taxon>Fungi</taxon>
        <taxon>Dikarya</taxon>
        <taxon>Basidiomycota</taxon>
        <taxon>Agaricomycotina</taxon>
        <taxon>Agaricomycetes</taxon>
        <taxon>Agaricomycetidae</taxon>
        <taxon>Agaricales</taxon>
        <taxon>Marasmiineae</taxon>
        <taxon>Omphalotaceae</taxon>
        <taxon>Lentinula</taxon>
    </lineage>
</organism>
<proteinExistence type="predicted"/>
<dbReference type="AlphaFoldDB" id="A0A1Q3EK17"/>
<accession>A0A1Q3EK17</accession>
<keyword evidence="2" id="KW-1185">Reference proteome</keyword>
<dbReference type="EMBL" id="BDGU01000468">
    <property type="protein sequence ID" value="GAW07550.1"/>
    <property type="molecule type" value="Genomic_DNA"/>
</dbReference>